<gene>
    <name evidence="8" type="ORF">BCR41DRAFT_221503</name>
</gene>
<comment type="similarity">
    <text evidence="2">Belongs to the KptA/TPT1 family.</text>
</comment>
<proteinExistence type="inferred from homology"/>
<dbReference type="InterPro" id="IPR002745">
    <property type="entry name" value="Ptrans_KptA/Tpt1"/>
</dbReference>
<accession>A0A1Y2GVS7</accession>
<dbReference type="Proteomes" id="UP000193648">
    <property type="component" value="Unassembled WGS sequence"/>
</dbReference>
<dbReference type="Pfam" id="PF01885">
    <property type="entry name" value="PTS_2-RNA"/>
    <property type="match status" value="1"/>
</dbReference>
<dbReference type="GeneID" id="33561856"/>
<keyword evidence="5" id="KW-0520">NAD</keyword>
<dbReference type="EC" id="2.7.1.160" evidence="3"/>
<dbReference type="InterPro" id="IPR042080">
    <property type="entry name" value="RNA_2'-PTrans_N"/>
</dbReference>
<dbReference type="OrthoDB" id="419694at2759"/>
<comment type="caution">
    <text evidence="8">The sequence shown here is derived from an EMBL/GenBank/DDBJ whole genome shotgun (WGS) entry which is preliminary data.</text>
</comment>
<name>A0A1Y2GVS7_9FUNG</name>
<dbReference type="GO" id="GO:0000215">
    <property type="term" value="F:tRNA 2'-phosphotransferase activity"/>
    <property type="evidence" value="ECO:0007669"/>
    <property type="project" value="UniProtKB-EC"/>
</dbReference>
<dbReference type="InterPro" id="IPR042081">
    <property type="entry name" value="RNA_2'-PTrans_C"/>
</dbReference>
<dbReference type="GO" id="GO:0006388">
    <property type="term" value="P:tRNA splicing, via endonucleolytic cleavage and ligation"/>
    <property type="evidence" value="ECO:0007669"/>
    <property type="project" value="TreeGrafter"/>
</dbReference>
<dbReference type="STRING" id="64571.A0A1Y2GVS7"/>
<comment type="catalytic activity">
    <reaction evidence="6">
        <text>2'-phospho-[ligated tRNA] + NAD(+) = mature tRNA + ADP-alpha-D-ribose 1'',2''-cyclic phosphate + nicotinamide</text>
        <dbReference type="Rhea" id="RHEA:23324"/>
        <dbReference type="Rhea" id="RHEA-COMP:11106"/>
        <dbReference type="Rhea" id="RHEA-COMP:11107"/>
        <dbReference type="ChEBI" id="CHEBI:17154"/>
        <dbReference type="ChEBI" id="CHEBI:57540"/>
        <dbReference type="ChEBI" id="CHEBI:76596"/>
        <dbReference type="ChEBI" id="CHEBI:82883"/>
        <dbReference type="ChEBI" id="CHEBI:85027"/>
        <dbReference type="EC" id="2.7.1.160"/>
    </reaction>
</comment>
<evidence type="ECO:0000313" key="9">
    <source>
        <dbReference type="Proteomes" id="UP000193648"/>
    </source>
</evidence>
<dbReference type="EMBL" id="MCFF01000007">
    <property type="protein sequence ID" value="ORZ26367.1"/>
    <property type="molecule type" value="Genomic_DNA"/>
</dbReference>
<feature type="region of interest" description="Disordered" evidence="7">
    <location>
        <begin position="1"/>
        <end position="46"/>
    </location>
</feature>
<reference evidence="8 9" key="1">
    <citation type="submission" date="2016-07" db="EMBL/GenBank/DDBJ databases">
        <title>Pervasive Adenine N6-methylation of Active Genes in Fungi.</title>
        <authorList>
            <consortium name="DOE Joint Genome Institute"/>
            <person name="Mondo S.J."/>
            <person name="Dannebaum R.O."/>
            <person name="Kuo R.C."/>
            <person name="Labutti K."/>
            <person name="Haridas S."/>
            <person name="Kuo A."/>
            <person name="Salamov A."/>
            <person name="Ahrendt S.R."/>
            <person name="Lipzen A."/>
            <person name="Sullivan W."/>
            <person name="Andreopoulos W.B."/>
            <person name="Clum A."/>
            <person name="Lindquist E."/>
            <person name="Daum C."/>
            <person name="Ramamoorthy G.K."/>
            <person name="Gryganskyi A."/>
            <person name="Culley D."/>
            <person name="Magnuson J.K."/>
            <person name="James T.Y."/>
            <person name="O'Malley M.A."/>
            <person name="Stajich J.E."/>
            <person name="Spatafora J.W."/>
            <person name="Visel A."/>
            <person name="Grigoriev I.V."/>
        </authorList>
    </citation>
    <scope>NUCLEOTIDE SEQUENCE [LARGE SCALE GENOMIC DNA]</scope>
    <source>
        <strain evidence="8 9">NRRL 3116</strain>
    </source>
</reference>
<protein>
    <recommendedName>
        <fullName evidence="3">2'-phosphotransferase</fullName>
        <ecNumber evidence="3">2.7.1.160</ecNumber>
    </recommendedName>
</protein>
<dbReference type="RefSeq" id="XP_021884132.1">
    <property type="nucleotide sequence ID" value="XM_022020012.1"/>
</dbReference>
<dbReference type="PANTHER" id="PTHR12684:SF2">
    <property type="entry name" value="TRNA 2'-PHOSPHOTRANSFERASE 1"/>
    <property type="match status" value="1"/>
</dbReference>
<dbReference type="Gene3D" id="1.10.10.970">
    <property type="entry name" value="RNA 2'-phosphotransferase, Tpt1/KptA family, N-terminal domain"/>
    <property type="match status" value="1"/>
</dbReference>
<dbReference type="FunCoup" id="A0A1Y2GVS7">
    <property type="interactions" value="35"/>
</dbReference>
<dbReference type="SUPFAM" id="SSF56399">
    <property type="entry name" value="ADP-ribosylation"/>
    <property type="match status" value="1"/>
</dbReference>
<sequence length="260" mass="29249">MLMSAQATTRSTEESTPISRPSFERTRNNNSNSSRSNRNKDLRDNNLPTVRLSKALAWLLRHNAEAQGVAIRPDGYVKIEDVLKHPKFKGYTFDDIVEVVNTNDKKRFQILEDYEENKKYIRAVQGHSIPKVAELDHEEITDASQLPVAVHGTSSSKWELIKSKGLSRMNRNHIHLAVGLPGEDGVISGMRQGSDLYIYIDITKALRDGIKFYRTANNVILSDGQDGNGVIMPQYFARVVKSSGEVIYPDPSKENTTLHP</sequence>
<evidence type="ECO:0000256" key="3">
    <source>
        <dbReference type="ARBA" id="ARBA00012007"/>
    </source>
</evidence>
<keyword evidence="4" id="KW-0808">Transferase</keyword>
<feature type="compositionally biased region" description="Polar residues" evidence="7">
    <location>
        <begin position="1"/>
        <end position="19"/>
    </location>
</feature>
<dbReference type="InParanoid" id="A0A1Y2GVS7"/>
<dbReference type="AlphaFoldDB" id="A0A1Y2GVS7"/>
<evidence type="ECO:0000313" key="8">
    <source>
        <dbReference type="EMBL" id="ORZ26367.1"/>
    </source>
</evidence>
<keyword evidence="9" id="KW-1185">Reference proteome</keyword>
<comment type="function">
    <text evidence="1">Catalyzes the last step of tRNA splicing, the transfer of the splice junction 2'-phosphate from ligated tRNA to NAD to produce ADP-ribose 1''-2'' cyclic phosphate.</text>
</comment>
<organism evidence="8 9">
    <name type="scientific">Lobosporangium transversale</name>
    <dbReference type="NCBI Taxonomy" id="64571"/>
    <lineage>
        <taxon>Eukaryota</taxon>
        <taxon>Fungi</taxon>
        <taxon>Fungi incertae sedis</taxon>
        <taxon>Mucoromycota</taxon>
        <taxon>Mortierellomycotina</taxon>
        <taxon>Mortierellomycetes</taxon>
        <taxon>Mortierellales</taxon>
        <taxon>Mortierellaceae</taxon>
        <taxon>Lobosporangium</taxon>
    </lineage>
</organism>
<dbReference type="PANTHER" id="PTHR12684">
    <property type="entry name" value="PUTATIVE PHOSPHOTRANSFERASE"/>
    <property type="match status" value="1"/>
</dbReference>
<evidence type="ECO:0000256" key="1">
    <source>
        <dbReference type="ARBA" id="ARBA00003343"/>
    </source>
</evidence>
<evidence type="ECO:0000256" key="7">
    <source>
        <dbReference type="SAM" id="MobiDB-lite"/>
    </source>
</evidence>
<evidence type="ECO:0000256" key="2">
    <source>
        <dbReference type="ARBA" id="ARBA00009836"/>
    </source>
</evidence>
<evidence type="ECO:0000256" key="6">
    <source>
        <dbReference type="ARBA" id="ARBA00047949"/>
    </source>
</evidence>
<dbReference type="Gene3D" id="3.20.170.30">
    <property type="match status" value="1"/>
</dbReference>
<evidence type="ECO:0000256" key="4">
    <source>
        <dbReference type="ARBA" id="ARBA00022679"/>
    </source>
</evidence>
<evidence type="ECO:0000256" key="5">
    <source>
        <dbReference type="ARBA" id="ARBA00023027"/>
    </source>
</evidence>